<dbReference type="PANTHER" id="PTHR20854">
    <property type="entry name" value="INOSITOL MONOPHOSPHATASE"/>
    <property type="match status" value="1"/>
</dbReference>
<dbReference type="Gene3D" id="3.40.190.80">
    <property type="match status" value="1"/>
</dbReference>
<dbReference type="InterPro" id="IPR000760">
    <property type="entry name" value="Inositol_monophosphatase-like"/>
</dbReference>
<evidence type="ECO:0000256" key="2">
    <source>
        <dbReference type="PIRSR" id="PIRSR600760-2"/>
    </source>
</evidence>
<sequence length="277" mass="29348">MSLRFDRAAATGIAELLRDAARAEIMPRFRRLAAGTVRSKTGPLDLVTDADEGAERVIAAGLAARFPGCLVVGEEGAAADPALLRRLEDADLAFVVDPVDGTANFAAGLPLFGCMVAAILRGEVVAGWIHDPLGDDTAVALRGEGAWIEAPDGHQTPLRVAAPAPLERMLGDLSWTYLPEPLRTRVASRLPRLAGAVGLRCAAHAYRSVAGGHLHLLLFHRLMPWDHAAGWLLHREAGGHAAGFDGQPYSPLRHGGGLICAPDAASWIEARTKLLEP</sequence>
<dbReference type="PRINTS" id="PR00377">
    <property type="entry name" value="IMPHPHTASES"/>
</dbReference>
<dbReference type="EMBL" id="CADCTL010000216">
    <property type="protein sequence ID" value="CAA9270114.1"/>
    <property type="molecule type" value="Genomic_DNA"/>
</dbReference>
<dbReference type="GO" id="GO:0008934">
    <property type="term" value="F:inositol monophosphate 1-phosphatase activity"/>
    <property type="evidence" value="ECO:0007669"/>
    <property type="project" value="TreeGrafter"/>
</dbReference>
<feature type="binding site" evidence="2">
    <location>
        <position position="97"/>
    </location>
    <ligand>
        <name>Mg(2+)</name>
        <dbReference type="ChEBI" id="CHEBI:18420"/>
        <label>1</label>
        <note>catalytic</note>
    </ligand>
</feature>
<evidence type="ECO:0000313" key="3">
    <source>
        <dbReference type="EMBL" id="CAA9270114.1"/>
    </source>
</evidence>
<accession>A0A6J4J4D1</accession>
<dbReference type="GO" id="GO:0007165">
    <property type="term" value="P:signal transduction"/>
    <property type="evidence" value="ECO:0007669"/>
    <property type="project" value="TreeGrafter"/>
</dbReference>
<dbReference type="Gene3D" id="3.30.540.10">
    <property type="entry name" value="Fructose-1,6-Bisphosphatase, subunit A, domain 1"/>
    <property type="match status" value="1"/>
</dbReference>
<dbReference type="AlphaFoldDB" id="A0A6J4J4D1"/>
<dbReference type="PANTHER" id="PTHR20854:SF4">
    <property type="entry name" value="INOSITOL-1-MONOPHOSPHATASE-RELATED"/>
    <property type="match status" value="1"/>
</dbReference>
<dbReference type="GO" id="GO:0006020">
    <property type="term" value="P:inositol metabolic process"/>
    <property type="evidence" value="ECO:0007669"/>
    <property type="project" value="TreeGrafter"/>
</dbReference>
<keyword evidence="2" id="KW-0479">Metal-binding</keyword>
<reference evidence="3" key="1">
    <citation type="submission" date="2020-02" db="EMBL/GenBank/DDBJ databases">
        <authorList>
            <person name="Meier V. D."/>
        </authorList>
    </citation>
    <scope>NUCLEOTIDE SEQUENCE</scope>
    <source>
        <strain evidence="3">AVDCRST_MAG04</strain>
    </source>
</reference>
<keyword evidence="2" id="KW-0460">Magnesium</keyword>
<comment type="similarity">
    <text evidence="1">Belongs to the inositol monophosphatase superfamily.</text>
</comment>
<dbReference type="SUPFAM" id="SSF56655">
    <property type="entry name" value="Carbohydrate phosphatase"/>
    <property type="match status" value="1"/>
</dbReference>
<comment type="cofactor">
    <cofactor evidence="2">
        <name>Mg(2+)</name>
        <dbReference type="ChEBI" id="CHEBI:18420"/>
    </cofactor>
</comment>
<organism evidence="3">
    <name type="scientific">uncultured Acetobacteraceae bacterium</name>
    <dbReference type="NCBI Taxonomy" id="169975"/>
    <lineage>
        <taxon>Bacteria</taxon>
        <taxon>Pseudomonadati</taxon>
        <taxon>Pseudomonadota</taxon>
        <taxon>Alphaproteobacteria</taxon>
        <taxon>Acetobacterales</taxon>
        <taxon>Acetobacteraceae</taxon>
        <taxon>environmental samples</taxon>
    </lineage>
</organism>
<gene>
    <name evidence="3" type="ORF">AVDCRST_MAG04-3053</name>
</gene>
<feature type="binding site" evidence="2">
    <location>
        <position position="226"/>
    </location>
    <ligand>
        <name>Mg(2+)</name>
        <dbReference type="ChEBI" id="CHEBI:18420"/>
        <label>1</label>
        <note>catalytic</note>
    </ligand>
</feature>
<feature type="binding site" evidence="2">
    <location>
        <position position="100"/>
    </location>
    <ligand>
        <name>Mg(2+)</name>
        <dbReference type="ChEBI" id="CHEBI:18420"/>
        <label>1</label>
        <note>catalytic</note>
    </ligand>
</feature>
<dbReference type="Pfam" id="PF00459">
    <property type="entry name" value="Inositol_P"/>
    <property type="match status" value="1"/>
</dbReference>
<proteinExistence type="inferred from homology"/>
<name>A0A6J4J4D1_9PROT</name>
<evidence type="ECO:0000256" key="1">
    <source>
        <dbReference type="ARBA" id="ARBA00009759"/>
    </source>
</evidence>
<feature type="binding site" evidence="2">
    <location>
        <position position="74"/>
    </location>
    <ligand>
        <name>Mg(2+)</name>
        <dbReference type="ChEBI" id="CHEBI:18420"/>
        <label>1</label>
        <note>catalytic</note>
    </ligand>
</feature>
<protein>
    <submittedName>
        <fullName evidence="3">Putative inositol monophosphatase</fullName>
    </submittedName>
</protein>
<dbReference type="GO" id="GO:0046872">
    <property type="term" value="F:metal ion binding"/>
    <property type="evidence" value="ECO:0007669"/>
    <property type="project" value="UniProtKB-KW"/>
</dbReference>